<dbReference type="AlphaFoldDB" id="A0A8J3GY28"/>
<keyword evidence="4" id="KW-1185">Reference proteome</keyword>
<gene>
    <name evidence="3" type="ORF">GCM10017056_21630</name>
</gene>
<dbReference type="InterPro" id="IPR000866">
    <property type="entry name" value="AhpC/TSA"/>
</dbReference>
<comment type="caution">
    <text evidence="3">The sequence shown here is derived from an EMBL/GenBank/DDBJ whole genome shotgun (WGS) entry which is preliminary data.</text>
</comment>
<dbReference type="PANTHER" id="PTHR11781:SF22">
    <property type="entry name" value="TYPE I IODOTHYRONINE DEIODINASE"/>
    <property type="match status" value="1"/>
</dbReference>
<reference evidence="3" key="1">
    <citation type="journal article" date="2014" name="Int. J. Syst. Evol. Microbiol.">
        <title>Complete genome sequence of Corynebacterium casei LMG S-19264T (=DSM 44701T), isolated from a smear-ripened cheese.</title>
        <authorList>
            <consortium name="US DOE Joint Genome Institute (JGI-PGF)"/>
            <person name="Walter F."/>
            <person name="Albersmeier A."/>
            <person name="Kalinowski J."/>
            <person name="Ruckert C."/>
        </authorList>
    </citation>
    <scope>NUCLEOTIDE SEQUENCE</scope>
    <source>
        <strain evidence="3">KCTC 42650</strain>
    </source>
</reference>
<feature type="domain" description="Thioredoxin" evidence="2">
    <location>
        <begin position="49"/>
        <end position="207"/>
    </location>
</feature>
<evidence type="ECO:0000259" key="2">
    <source>
        <dbReference type="PROSITE" id="PS51352"/>
    </source>
</evidence>
<dbReference type="InterPro" id="IPR036249">
    <property type="entry name" value="Thioredoxin-like_sf"/>
</dbReference>
<proteinExistence type="predicted"/>
<accession>A0A8J3GY28</accession>
<name>A0A8J3GY28_9RHOB</name>
<dbReference type="RefSeq" id="WP_189680092.1">
    <property type="nucleotide sequence ID" value="NZ_BNCJ01000004.1"/>
</dbReference>
<dbReference type="InterPro" id="IPR000643">
    <property type="entry name" value="Iodothyronine_deiodinase"/>
</dbReference>
<dbReference type="Proteomes" id="UP000626220">
    <property type="component" value="Unassembled WGS sequence"/>
</dbReference>
<dbReference type="PROSITE" id="PS51352">
    <property type="entry name" value="THIOREDOXIN_2"/>
    <property type="match status" value="1"/>
</dbReference>
<dbReference type="InterPro" id="IPR013766">
    <property type="entry name" value="Thioredoxin_domain"/>
</dbReference>
<reference evidence="3" key="2">
    <citation type="submission" date="2020-09" db="EMBL/GenBank/DDBJ databases">
        <authorList>
            <person name="Sun Q."/>
            <person name="Kim S."/>
        </authorList>
    </citation>
    <scope>NUCLEOTIDE SEQUENCE</scope>
    <source>
        <strain evidence="3">KCTC 42650</strain>
    </source>
</reference>
<dbReference type="SUPFAM" id="SSF52833">
    <property type="entry name" value="Thioredoxin-like"/>
    <property type="match status" value="1"/>
</dbReference>
<protein>
    <recommendedName>
        <fullName evidence="2">Thioredoxin domain-containing protein</fullName>
    </recommendedName>
</protein>
<sequence>MEIDHRYTPDETYNTPTPGSWSRAWQSDPMGGELNEEWGRLIDTFRSTAPLGSLAPDFEQERLGGGTWRLSDLLGKKSVLIVFGCYACPPCVTNVRTSNPSLVSLYEIYKQDIEFCYVYTREAHPGQKIVPHTSMEDKRRLAQRLQDEEQLTFPLVIDDIEGTTQRSYVDPHFNNPVFLVNRAGIISYKSAWLDSSELPQVLEDQVLWDKRSQTDKTIKKTFSERIRLLHEPFDGNCNARIKRLMGEIGLAQAAMGAIPGVDSEKM</sequence>
<dbReference type="GO" id="GO:0016209">
    <property type="term" value="F:antioxidant activity"/>
    <property type="evidence" value="ECO:0007669"/>
    <property type="project" value="InterPro"/>
</dbReference>
<organism evidence="3 4">
    <name type="scientific">Seohaeicola zhoushanensis</name>
    <dbReference type="NCBI Taxonomy" id="1569283"/>
    <lineage>
        <taxon>Bacteria</taxon>
        <taxon>Pseudomonadati</taxon>
        <taxon>Pseudomonadota</taxon>
        <taxon>Alphaproteobacteria</taxon>
        <taxon>Rhodobacterales</taxon>
        <taxon>Roseobacteraceae</taxon>
        <taxon>Seohaeicola</taxon>
    </lineage>
</organism>
<dbReference type="Pfam" id="PF00578">
    <property type="entry name" value="AhpC-TSA"/>
    <property type="match status" value="1"/>
</dbReference>
<dbReference type="GO" id="GO:0004800">
    <property type="term" value="F:thyroxine 5'-deiodinase activity"/>
    <property type="evidence" value="ECO:0007669"/>
    <property type="project" value="InterPro"/>
</dbReference>
<dbReference type="EMBL" id="BNCJ01000004">
    <property type="protein sequence ID" value="GHF49546.1"/>
    <property type="molecule type" value="Genomic_DNA"/>
</dbReference>
<dbReference type="PANTHER" id="PTHR11781">
    <property type="entry name" value="IODOTHYRONINE DEIODINASE"/>
    <property type="match status" value="1"/>
</dbReference>
<feature type="compositionally biased region" description="Polar residues" evidence="1">
    <location>
        <begin position="11"/>
        <end position="24"/>
    </location>
</feature>
<dbReference type="Gene3D" id="3.40.30.10">
    <property type="entry name" value="Glutaredoxin"/>
    <property type="match status" value="1"/>
</dbReference>
<feature type="region of interest" description="Disordered" evidence="1">
    <location>
        <begin position="1"/>
        <end position="24"/>
    </location>
</feature>
<evidence type="ECO:0000256" key="1">
    <source>
        <dbReference type="SAM" id="MobiDB-lite"/>
    </source>
</evidence>
<evidence type="ECO:0000313" key="4">
    <source>
        <dbReference type="Proteomes" id="UP000626220"/>
    </source>
</evidence>
<evidence type="ECO:0000313" key="3">
    <source>
        <dbReference type="EMBL" id="GHF49546.1"/>
    </source>
</evidence>